<evidence type="ECO:0000256" key="6">
    <source>
        <dbReference type="ARBA" id="ARBA00012297"/>
    </source>
</evidence>
<comment type="catalytic activity">
    <reaction evidence="1">
        <text>4 hydroquinone + O2 = 4 benzosemiquinone + 2 H2O</text>
        <dbReference type="Rhea" id="RHEA:11276"/>
        <dbReference type="ChEBI" id="CHEBI:15377"/>
        <dbReference type="ChEBI" id="CHEBI:15379"/>
        <dbReference type="ChEBI" id="CHEBI:17594"/>
        <dbReference type="ChEBI" id="CHEBI:17977"/>
        <dbReference type="EC" id="1.10.3.2"/>
    </reaction>
</comment>
<dbReference type="InterPro" id="IPR017761">
    <property type="entry name" value="Laccase"/>
</dbReference>
<dbReference type="InterPro" id="IPR002355">
    <property type="entry name" value="Cu_oxidase_Cu_BS"/>
</dbReference>
<dbReference type="PANTHER" id="PTHR11709">
    <property type="entry name" value="MULTI-COPPER OXIDASE"/>
    <property type="match status" value="1"/>
</dbReference>
<evidence type="ECO:0000313" key="18">
    <source>
        <dbReference type="EMBL" id="OAY77200.1"/>
    </source>
</evidence>
<evidence type="ECO:0000256" key="14">
    <source>
        <dbReference type="SAM" id="SignalP"/>
    </source>
</evidence>
<dbReference type="GO" id="GO:0046274">
    <property type="term" value="P:lignin catabolic process"/>
    <property type="evidence" value="ECO:0007669"/>
    <property type="project" value="UniProtKB-KW"/>
</dbReference>
<dbReference type="InterPro" id="IPR034288">
    <property type="entry name" value="CuRO_1_LCC"/>
</dbReference>
<evidence type="ECO:0000256" key="3">
    <source>
        <dbReference type="ARBA" id="ARBA00002075"/>
    </source>
</evidence>
<keyword evidence="12" id="KW-0186">Copper</keyword>
<keyword evidence="9" id="KW-0479">Metal-binding</keyword>
<dbReference type="Gene3D" id="2.60.40.420">
    <property type="entry name" value="Cupredoxins - blue copper proteins"/>
    <property type="match status" value="6"/>
</dbReference>
<feature type="domain" description="Plastocyanin-like" evidence="16">
    <location>
        <begin position="967"/>
        <end position="1098"/>
    </location>
</feature>
<keyword evidence="14" id="KW-0732">Signal</keyword>
<keyword evidence="13" id="KW-0439">Lignin degradation</keyword>
<feature type="chain" id="PRO_5008508348" description="laccase" evidence="14">
    <location>
        <begin position="23"/>
        <end position="1115"/>
    </location>
</feature>
<dbReference type="AlphaFoldDB" id="A0A199VKD5"/>
<dbReference type="Proteomes" id="UP000092600">
    <property type="component" value="Unassembled WGS sequence"/>
</dbReference>
<comment type="subcellular location">
    <subcellularLocation>
        <location evidence="4">Secreted</location>
        <location evidence="4">Extracellular space</location>
        <location evidence="4">Apoplast</location>
    </subcellularLocation>
</comment>
<evidence type="ECO:0000256" key="8">
    <source>
        <dbReference type="ARBA" id="ARBA00022525"/>
    </source>
</evidence>
<evidence type="ECO:0000256" key="2">
    <source>
        <dbReference type="ARBA" id="ARBA00001935"/>
    </source>
</evidence>
<keyword evidence="11" id="KW-0560">Oxidoreductase</keyword>
<dbReference type="GO" id="GO:0052716">
    <property type="term" value="F:hydroquinone:oxygen oxidoreductase activity"/>
    <property type="evidence" value="ECO:0007669"/>
    <property type="project" value="UniProtKB-EC"/>
</dbReference>
<feature type="domain" description="Plastocyanin-like" evidence="17">
    <location>
        <begin position="33"/>
        <end position="144"/>
    </location>
</feature>
<dbReference type="InterPro" id="IPR034285">
    <property type="entry name" value="CuRO_2_LCC"/>
</dbReference>
<feature type="non-terminal residue" evidence="18">
    <location>
        <position position="1"/>
    </location>
</feature>
<evidence type="ECO:0000259" key="17">
    <source>
        <dbReference type="Pfam" id="PF07732"/>
    </source>
</evidence>
<dbReference type="InterPro" id="IPR033138">
    <property type="entry name" value="Cu_oxidase_CS"/>
</dbReference>
<proteinExistence type="inferred from homology"/>
<evidence type="ECO:0000256" key="10">
    <source>
        <dbReference type="ARBA" id="ARBA00022737"/>
    </source>
</evidence>
<dbReference type="EC" id="1.10.3.2" evidence="6"/>
<evidence type="ECO:0000256" key="7">
    <source>
        <dbReference type="ARBA" id="ARBA00022523"/>
    </source>
</evidence>
<protein>
    <recommendedName>
        <fullName evidence="6">laccase</fullName>
        <ecNumber evidence="6">1.10.3.2</ecNumber>
    </recommendedName>
</protein>
<accession>A0A199VKD5</accession>
<evidence type="ECO:0000256" key="12">
    <source>
        <dbReference type="ARBA" id="ARBA00023008"/>
    </source>
</evidence>
<sequence length="1115" mass="123201">LAMRSLLILVLALAFAGLLADAAIIERTFHVGNLTIRRLCQNRVITAVNGRLPGPKLDVHEGDTVVVHVINDSPYDMTIHWHGVFQRLTPWSDGPNMITQCPIQPGNSYTYRFNVTGQEGTLWWHAHVSFLRATVYGALIIRPRGGAKSYPFPKPDKEATILLGEWWNDNIVDVNNRAFLTGGGPSVSDAFTINGKPGDLYNCSNDEIYKLQVEAGKTYMLRIINAALNNQLFFKVAGHSFTVVAVDASYTNPYKTDVIVIAPGQTVDALMAAEAPPAKYYMAARQYNSISFPPPPFDNTTTRGVVEYASAPASSRPTMPLMPPFNDTATAHRFYSNLTSLLRPGRPTVPLHVDTSMFVTFGLGRTTCQPGQLLCNRTQGAVAASMNNVSFAFPTEMSLLEAHFNNVKGIYTRDFPDKPPVFFDFTNPAVNSDNALAPLLFTQKGTKAKKLKYNSTVEMVLQNTAILAAESHPMHLHGYDFYVLAQGFGNYDNAKARECFNLVDPQKRNTIAVPTGGWAVIRFTADNPGVWIMHCHLDPHLTIGLAMVFEVENGPTPDATIPPPPEDFPRLIQILIFCNGIIFVRTYADRIHVYEHAMSKHEHYRCEQPNARSNTCGSRGVDLACVSSCMVMNTYRHGIFQLLSGWADGANLITQCPIRSGSSYTYKFKVVGQEGTLWWHAHSSFLRATVYGALIIGPRLGPLAYPFDKPYREIPIILGEWWKEDVIKVEKDAYLAGNVPIKSDAFTINGMPGDLYPCPNTYKLKVEYGKTYMLRIINAALNSHLFFKVAGHFFTVVAVDASYTEPCVTDTIVIAPGQTVDALMETNATPGRYYMAARVYLFLAPPLEFDDTTATAVIEYASAPPISSAPEMPPMPFYFDTLTAELFYTRLNGLVGRPGWPTVPLTVDERMFVTVGFNLLPCAQDQTRCGPVALAASMNSIVFQFPKRVSLLQAHFEGIPGIYTSNFPENPPVIFDYTKGGNPFQASKGTELKKIRYNDVVEVVLQNTAIVGFENHPIHLHGFNFFVLAQGAGNYDPRAGSTSFNLVNPLVRNTIAVPAGGWAVIRFVANNPGVWFMHCHMDSHLPLGLAMAFEVENGNTPDSILPPPPPDYPKC</sequence>
<feature type="domain" description="Plastocyanin-like" evidence="15">
    <location>
        <begin position="713"/>
        <end position="862"/>
    </location>
</feature>
<evidence type="ECO:0000259" key="15">
    <source>
        <dbReference type="Pfam" id="PF00394"/>
    </source>
</evidence>
<feature type="domain" description="Plastocyanin-like" evidence="16">
    <location>
        <begin position="414"/>
        <end position="553"/>
    </location>
</feature>
<keyword evidence="10" id="KW-0677">Repeat</keyword>
<dbReference type="PROSITE" id="PS00079">
    <property type="entry name" value="MULTICOPPER_OXIDASE1"/>
    <property type="match status" value="1"/>
</dbReference>
<dbReference type="InterPro" id="IPR001117">
    <property type="entry name" value="Cu-oxidase_2nd"/>
</dbReference>
<feature type="domain" description="Plastocyanin-like" evidence="17">
    <location>
        <begin position="637"/>
        <end position="699"/>
    </location>
</feature>
<dbReference type="FunFam" id="2.60.40.420:FF:000049">
    <property type="entry name" value="Laccase"/>
    <property type="match status" value="1"/>
</dbReference>
<dbReference type="Pfam" id="PF07731">
    <property type="entry name" value="Cu-oxidase_2"/>
    <property type="match status" value="2"/>
</dbReference>
<dbReference type="CDD" id="cd13875">
    <property type="entry name" value="CuRO_2_LCC_plant"/>
    <property type="match status" value="2"/>
</dbReference>
<dbReference type="EMBL" id="LSRQ01001588">
    <property type="protein sequence ID" value="OAY77200.1"/>
    <property type="molecule type" value="Genomic_DNA"/>
</dbReference>
<feature type="domain" description="Plastocyanin-like" evidence="15">
    <location>
        <begin position="158"/>
        <end position="310"/>
    </location>
</feature>
<dbReference type="PANTHER" id="PTHR11709:SF9">
    <property type="entry name" value="LACCASE-7"/>
    <property type="match status" value="1"/>
</dbReference>
<dbReference type="NCBIfam" id="TIGR03389">
    <property type="entry name" value="laccase"/>
    <property type="match status" value="2"/>
</dbReference>
<evidence type="ECO:0000256" key="11">
    <source>
        <dbReference type="ARBA" id="ARBA00023002"/>
    </source>
</evidence>
<feature type="signal peptide" evidence="14">
    <location>
        <begin position="1"/>
        <end position="22"/>
    </location>
</feature>
<name>A0A199VKD5_ANACO</name>
<reference evidence="18 19" key="1">
    <citation type="journal article" date="2016" name="DNA Res.">
        <title>The draft genome of MD-2 pineapple using hybrid error correction of long reads.</title>
        <authorList>
            <person name="Redwan R.M."/>
            <person name="Saidin A."/>
            <person name="Kumar S.V."/>
        </authorList>
    </citation>
    <scope>NUCLEOTIDE SEQUENCE [LARGE SCALE GENOMIC DNA]</scope>
    <source>
        <strain evidence="19">cv. MD2</strain>
        <tissue evidence="18">Leaf</tissue>
    </source>
</reference>
<dbReference type="InterPro" id="IPR011707">
    <property type="entry name" value="Cu-oxidase-like_N"/>
</dbReference>
<dbReference type="InterPro" id="IPR045087">
    <property type="entry name" value="Cu-oxidase_fam"/>
</dbReference>
<dbReference type="GO" id="GO:0048046">
    <property type="term" value="C:apoplast"/>
    <property type="evidence" value="ECO:0007669"/>
    <property type="project" value="UniProtKB-SubCell"/>
</dbReference>
<dbReference type="PROSITE" id="PS00080">
    <property type="entry name" value="MULTICOPPER_OXIDASE2"/>
    <property type="match status" value="2"/>
</dbReference>
<evidence type="ECO:0000256" key="13">
    <source>
        <dbReference type="ARBA" id="ARBA00023185"/>
    </source>
</evidence>
<evidence type="ECO:0000256" key="9">
    <source>
        <dbReference type="ARBA" id="ARBA00022723"/>
    </source>
</evidence>
<evidence type="ECO:0000256" key="4">
    <source>
        <dbReference type="ARBA" id="ARBA00004271"/>
    </source>
</evidence>
<comment type="caution">
    <text evidence="18">The sequence shown here is derived from an EMBL/GenBank/DDBJ whole genome shotgun (WGS) entry which is preliminary data.</text>
</comment>
<dbReference type="CDD" id="cd13897">
    <property type="entry name" value="CuRO_3_LCC_plant"/>
    <property type="match status" value="2"/>
</dbReference>
<comment type="similarity">
    <text evidence="5">Belongs to the multicopper oxidase family.</text>
</comment>
<comment type="function">
    <text evidence="3">Lignin degradation and detoxification of lignin-derived products.</text>
</comment>
<dbReference type="InterPro" id="IPR034289">
    <property type="entry name" value="CuRO_3_LCC"/>
</dbReference>
<dbReference type="Pfam" id="PF07732">
    <property type="entry name" value="Cu-oxidase_3"/>
    <property type="match status" value="2"/>
</dbReference>
<keyword evidence="8" id="KW-0964">Secreted</keyword>
<evidence type="ECO:0000259" key="16">
    <source>
        <dbReference type="Pfam" id="PF07731"/>
    </source>
</evidence>
<evidence type="ECO:0000256" key="5">
    <source>
        <dbReference type="ARBA" id="ARBA00010609"/>
    </source>
</evidence>
<comment type="cofactor">
    <cofactor evidence="2">
        <name>Cu cation</name>
        <dbReference type="ChEBI" id="CHEBI:23378"/>
    </cofactor>
</comment>
<keyword evidence="7" id="KW-0052">Apoplast</keyword>
<dbReference type="CDD" id="cd13849">
    <property type="entry name" value="CuRO_1_LCC_plant"/>
    <property type="match status" value="1"/>
</dbReference>
<dbReference type="InterPro" id="IPR008972">
    <property type="entry name" value="Cupredoxin"/>
</dbReference>
<dbReference type="Pfam" id="PF00394">
    <property type="entry name" value="Cu-oxidase"/>
    <property type="match status" value="2"/>
</dbReference>
<dbReference type="SUPFAM" id="SSF49503">
    <property type="entry name" value="Cupredoxins"/>
    <property type="match status" value="6"/>
</dbReference>
<dbReference type="InterPro" id="IPR011706">
    <property type="entry name" value="Cu-oxidase_C"/>
</dbReference>
<dbReference type="STRING" id="4615.A0A199VKD5"/>
<evidence type="ECO:0000256" key="1">
    <source>
        <dbReference type="ARBA" id="ARBA00000349"/>
    </source>
</evidence>
<evidence type="ECO:0000313" key="19">
    <source>
        <dbReference type="Proteomes" id="UP000092600"/>
    </source>
</evidence>
<organism evidence="18 19">
    <name type="scientific">Ananas comosus</name>
    <name type="common">Pineapple</name>
    <name type="synonym">Ananas ananas</name>
    <dbReference type="NCBI Taxonomy" id="4615"/>
    <lineage>
        <taxon>Eukaryota</taxon>
        <taxon>Viridiplantae</taxon>
        <taxon>Streptophyta</taxon>
        <taxon>Embryophyta</taxon>
        <taxon>Tracheophyta</taxon>
        <taxon>Spermatophyta</taxon>
        <taxon>Magnoliopsida</taxon>
        <taxon>Liliopsida</taxon>
        <taxon>Poales</taxon>
        <taxon>Bromeliaceae</taxon>
        <taxon>Bromelioideae</taxon>
        <taxon>Ananas</taxon>
    </lineage>
</organism>
<dbReference type="GO" id="GO:0005507">
    <property type="term" value="F:copper ion binding"/>
    <property type="evidence" value="ECO:0007669"/>
    <property type="project" value="InterPro"/>
</dbReference>
<gene>
    <name evidence="18" type="ORF">ACMD2_06129</name>
</gene>